<dbReference type="STRING" id="32024.GCA_000788295_01519"/>
<dbReference type="GeneID" id="93090099"/>
<sequence>MRYLLIIFLSLPLFGVNLLTYNIYERDQRVDLMLSFDAPYEGKIVQKLENGINILTLNGVSFSQNIDRTLDSMILQTMSIEGSQNSTNLVLWADKPISIEAAMTKDRYGLRVRVLSGNTTTNTATATQNNINNAIQFANEDSMLDTKYIIVMVFLVILIIILFFIKRYITSNKNISYGVRDIKNPLQKFIKNDNKNSIDIIFQRPLDKQNQIMLLKHENRKYLILVGSSNVVLDKFGADNIQTSDDFEVFFEENRQRLGKFLEERQNSLSDYKQKASLN</sequence>
<dbReference type="RefSeq" id="WP_089181993.1">
    <property type="nucleotide sequence ID" value="NZ_CP043427.1"/>
</dbReference>
<accession>A0A381DL01</accession>
<protein>
    <submittedName>
        <fullName evidence="1">Excinuclease ABC subunit A</fullName>
    </submittedName>
</protein>
<organism evidence="1 2">
    <name type="scientific">Campylobacter sputorum subsp. sputorum</name>
    <dbReference type="NCBI Taxonomy" id="32024"/>
    <lineage>
        <taxon>Bacteria</taxon>
        <taxon>Pseudomonadati</taxon>
        <taxon>Campylobacterota</taxon>
        <taxon>Epsilonproteobacteria</taxon>
        <taxon>Campylobacterales</taxon>
        <taxon>Campylobacteraceae</taxon>
        <taxon>Campylobacter</taxon>
    </lineage>
</organism>
<gene>
    <name evidence="1" type="ORF">NCTC12475_01453</name>
</gene>
<evidence type="ECO:0000313" key="1">
    <source>
        <dbReference type="EMBL" id="SUX11237.1"/>
    </source>
</evidence>
<dbReference type="AlphaFoldDB" id="A0A381DL01"/>
<dbReference type="EMBL" id="UFVD01000001">
    <property type="protein sequence ID" value="SUX11237.1"/>
    <property type="molecule type" value="Genomic_DNA"/>
</dbReference>
<reference evidence="1 2" key="1">
    <citation type="submission" date="2018-06" db="EMBL/GenBank/DDBJ databases">
        <authorList>
            <consortium name="Pathogen Informatics"/>
            <person name="Doyle S."/>
        </authorList>
    </citation>
    <scope>NUCLEOTIDE SEQUENCE [LARGE SCALE GENOMIC DNA]</scope>
    <source>
        <strain evidence="1 2">NCTC12475</strain>
    </source>
</reference>
<dbReference type="Proteomes" id="UP000254920">
    <property type="component" value="Unassembled WGS sequence"/>
</dbReference>
<dbReference type="OrthoDB" id="5338856at2"/>
<evidence type="ECO:0000313" key="2">
    <source>
        <dbReference type="Proteomes" id="UP000254920"/>
    </source>
</evidence>
<proteinExistence type="predicted"/>
<keyword evidence="2" id="KW-1185">Reference proteome</keyword>
<name>A0A381DL01_9BACT</name>